<accession>A8H9U4</accession>
<name>A8H9U4_SHEPA</name>
<evidence type="ECO:0000256" key="1">
    <source>
        <dbReference type="SAM" id="SignalP"/>
    </source>
</evidence>
<feature type="chain" id="PRO_5002722596" evidence="1">
    <location>
        <begin position="23"/>
        <end position="252"/>
    </location>
</feature>
<reference evidence="2 3" key="1">
    <citation type="submission" date="2007-10" db="EMBL/GenBank/DDBJ databases">
        <title>Complete sequence of Shewanella pealeana ATCC 700345.</title>
        <authorList>
            <consortium name="US DOE Joint Genome Institute"/>
            <person name="Copeland A."/>
            <person name="Lucas S."/>
            <person name="Lapidus A."/>
            <person name="Barry K."/>
            <person name="Glavina del Rio T."/>
            <person name="Dalin E."/>
            <person name="Tice H."/>
            <person name="Pitluck S."/>
            <person name="Chertkov O."/>
            <person name="Brettin T."/>
            <person name="Bruce D."/>
            <person name="Detter J.C."/>
            <person name="Han C."/>
            <person name="Schmutz J."/>
            <person name="Larimer F."/>
            <person name="Land M."/>
            <person name="Hauser L."/>
            <person name="Kyrpides N."/>
            <person name="Kim E."/>
            <person name="Zhao J.-S.Z."/>
            <person name="Manno D."/>
            <person name="Hawari J."/>
            <person name="Richardson P."/>
        </authorList>
    </citation>
    <scope>NUCLEOTIDE SEQUENCE [LARGE SCALE GENOMIC DNA]</scope>
    <source>
        <strain evidence="3">ATCC 700345 / ANG-SQ1</strain>
    </source>
</reference>
<dbReference type="AlphaFoldDB" id="A8H9U4"/>
<dbReference type="KEGG" id="spl:Spea_4021"/>
<keyword evidence="3" id="KW-1185">Reference proteome</keyword>
<gene>
    <name evidence="2" type="ordered locus">Spea_4021</name>
</gene>
<dbReference type="OrthoDB" id="6255436at2"/>
<feature type="signal peptide" evidence="1">
    <location>
        <begin position="1"/>
        <end position="22"/>
    </location>
</feature>
<dbReference type="eggNOG" id="ENOG5031E3V">
    <property type="taxonomic scope" value="Bacteria"/>
</dbReference>
<dbReference type="InterPro" id="IPR011250">
    <property type="entry name" value="OMP/PagP_B-barrel"/>
</dbReference>
<keyword evidence="1" id="KW-0732">Signal</keyword>
<dbReference type="Pfam" id="PF03502">
    <property type="entry name" value="Channel_Tsx"/>
    <property type="match status" value="1"/>
</dbReference>
<evidence type="ECO:0000313" key="3">
    <source>
        <dbReference type="Proteomes" id="UP000002608"/>
    </source>
</evidence>
<dbReference type="Proteomes" id="UP000002608">
    <property type="component" value="Chromosome"/>
</dbReference>
<sequence length="252" mass="27738">MKLSKSVLAILLGIGGISSVSAEVHFQQNNVILGYEYLLDAEDKNPNLYDQAYFVLGHTTVADWGSATGWLRFENPLDSSENQKGEDAGATTKAWLKLDYNLGDSPFNIWGQSFTCANKPWMEQNFYLGGSYDVAVGKLKGTVGIGAQYAYGSFSPTGKSFNGASGGAVTMMLGYPLTSNWFAKAYYEAQFNRSDEHREVFGFDSYGHQAIIGIDYRFNSQLFVSTLYKHRQSWGGALNGGGELLFEAGYNF</sequence>
<evidence type="ECO:0000313" key="2">
    <source>
        <dbReference type="EMBL" id="ABV89331.1"/>
    </source>
</evidence>
<protein>
    <submittedName>
        <fullName evidence="2">Uncharacterized protein</fullName>
    </submittedName>
</protein>
<dbReference type="GO" id="GO:0009279">
    <property type="term" value="C:cell outer membrane"/>
    <property type="evidence" value="ECO:0007669"/>
    <property type="project" value="InterPro"/>
</dbReference>
<organism evidence="2 3">
    <name type="scientific">Shewanella pealeana (strain ATCC 700345 / ANG-SQ1)</name>
    <dbReference type="NCBI Taxonomy" id="398579"/>
    <lineage>
        <taxon>Bacteria</taxon>
        <taxon>Pseudomonadati</taxon>
        <taxon>Pseudomonadota</taxon>
        <taxon>Gammaproteobacteria</taxon>
        <taxon>Alteromonadales</taxon>
        <taxon>Shewanellaceae</taxon>
        <taxon>Shewanella</taxon>
    </lineage>
</organism>
<dbReference type="EMBL" id="CP000851">
    <property type="protein sequence ID" value="ABV89331.1"/>
    <property type="molecule type" value="Genomic_DNA"/>
</dbReference>
<dbReference type="RefSeq" id="WP_012157211.1">
    <property type="nucleotide sequence ID" value="NC_009901.1"/>
</dbReference>
<dbReference type="SUPFAM" id="SSF56925">
    <property type="entry name" value="OMPA-like"/>
    <property type="match status" value="1"/>
</dbReference>
<dbReference type="HOGENOM" id="CLU_1119555_0_0_6"/>
<proteinExistence type="predicted"/>
<dbReference type="InterPro" id="IPR018013">
    <property type="entry name" value="Channel_Tsx-like"/>
</dbReference>
<dbReference type="STRING" id="398579.Spea_4021"/>